<dbReference type="InterPro" id="IPR036909">
    <property type="entry name" value="Cyt_c-like_dom_sf"/>
</dbReference>
<dbReference type="GO" id="GO:0046872">
    <property type="term" value="F:metal ion binding"/>
    <property type="evidence" value="ECO:0007669"/>
    <property type="project" value="UniProtKB-KW"/>
</dbReference>
<evidence type="ECO:0000256" key="4">
    <source>
        <dbReference type="ARBA" id="ARBA00022617"/>
    </source>
</evidence>
<keyword evidence="3" id="KW-0813">Transport</keyword>
<dbReference type="RefSeq" id="WP_235592177.1">
    <property type="nucleotide sequence ID" value="NZ_JAJA02000001.1"/>
</dbReference>
<evidence type="ECO:0000256" key="7">
    <source>
        <dbReference type="ARBA" id="ARBA00022764"/>
    </source>
</evidence>
<comment type="caution">
    <text evidence="15">The sequence shown here is derived from an EMBL/GenBank/DDBJ whole genome shotgun (WGS) entry which is preliminary data.</text>
</comment>
<comment type="function">
    <text evidence="11">Involved in methylamine metabolism. Essential for the maturation of the beta subunit of MADH, presumably via a step in the biosynthesis of tryptophan tryptophylquinone (TTQ), the cofactor of MADH.</text>
</comment>
<proteinExistence type="predicted"/>
<evidence type="ECO:0000313" key="16">
    <source>
        <dbReference type="Proteomes" id="UP000023435"/>
    </source>
</evidence>
<dbReference type="GO" id="GO:0042597">
    <property type="term" value="C:periplasmic space"/>
    <property type="evidence" value="ECO:0007669"/>
    <property type="project" value="UniProtKB-SubCell"/>
</dbReference>
<keyword evidence="8" id="KW-0249">Electron transport</keyword>
<evidence type="ECO:0000256" key="11">
    <source>
        <dbReference type="ARBA" id="ARBA00058991"/>
    </source>
</evidence>
<dbReference type="InterPro" id="IPR051395">
    <property type="entry name" value="Cytochrome_c_Peroxidase/MauG"/>
</dbReference>
<dbReference type="GO" id="GO:0020037">
    <property type="term" value="F:heme binding"/>
    <property type="evidence" value="ECO:0007669"/>
    <property type="project" value="InterPro"/>
</dbReference>
<reference evidence="15 16" key="1">
    <citation type="journal article" date="2014" name="Genome Announc.">
        <title>Draft Genome Sequence of Lysobacter capsici AZ78, a Bacterium Antagonistic to Plant-Pathogenic Oomycetes.</title>
        <authorList>
            <person name="Puopolo G."/>
            <person name="Sonego P."/>
            <person name="Engelen K."/>
            <person name="Pertot I."/>
        </authorList>
    </citation>
    <scope>NUCLEOTIDE SEQUENCE [LARGE SCALE GENOMIC DNA]</scope>
    <source>
        <strain evidence="15 16">AZ78</strain>
    </source>
</reference>
<keyword evidence="16" id="KW-1185">Reference proteome</keyword>
<organism evidence="15 16">
    <name type="scientific">Lysobacter capsici AZ78</name>
    <dbReference type="NCBI Taxonomy" id="1444315"/>
    <lineage>
        <taxon>Bacteria</taxon>
        <taxon>Pseudomonadati</taxon>
        <taxon>Pseudomonadota</taxon>
        <taxon>Gammaproteobacteria</taxon>
        <taxon>Lysobacterales</taxon>
        <taxon>Lysobacteraceae</taxon>
        <taxon>Lysobacter</taxon>
    </lineage>
</organism>
<evidence type="ECO:0000256" key="12">
    <source>
        <dbReference type="ARBA" id="ARBA00073576"/>
    </source>
</evidence>
<keyword evidence="6" id="KW-0732">Signal</keyword>
<evidence type="ECO:0000256" key="5">
    <source>
        <dbReference type="ARBA" id="ARBA00022723"/>
    </source>
</evidence>
<evidence type="ECO:0000256" key="13">
    <source>
        <dbReference type="PROSITE-ProRule" id="PRU00433"/>
    </source>
</evidence>
<dbReference type="InterPro" id="IPR004852">
    <property type="entry name" value="Di-haem_cyt_c_peroxidsae"/>
</dbReference>
<keyword evidence="5 13" id="KW-0479">Metal-binding</keyword>
<protein>
    <recommendedName>
        <fullName evidence="12">Methylamine utilization protein MauG</fullName>
    </recommendedName>
</protein>
<keyword evidence="15" id="KW-0575">Peroxidase</keyword>
<evidence type="ECO:0000259" key="14">
    <source>
        <dbReference type="PROSITE" id="PS51007"/>
    </source>
</evidence>
<dbReference type="InterPro" id="IPR009056">
    <property type="entry name" value="Cyt_c-like_dom"/>
</dbReference>
<comment type="pathway">
    <text evidence="2">One-carbon metabolism; methylamine degradation.</text>
</comment>
<sequence length="415" mass="45914">MRALMRSLLLPSAYSPRSLAARLRLRLASVAAPWLLGAGVISAVSWAPASSAQDVGTMRGAQQPSLAQCRERIAISSTQIDRDCLRRIYSLPIEQWPRPQLEPGAVWSEFAPLPKAAPYPADNPLSAEKLALGRRLFEDPRLSGSGQIACASCHDRELGWGDGRSVPFGHDRQSGRRNAISLAMSGLSQPLFWDGRAQTLEAQALHPITDPREMAAKPTLILKRLRRDADYPKAFAAAFGSSRIDMDQVSKALATFQRSLLPRANRFDRFLEGRRDLLDDRQLWGLHLFRTRAGCMNCHSGASLSDQSFHNLGLHFYGRKLQDLGRYEVTGLAADAGKFKTPSLRNVARTGPWMHNGRFANLRGVMNLYNVGMPRPRPTAAQAGDPLFPQPDPLLKPLDLHRAELDAIVAYLETL</sequence>
<dbReference type="GO" id="GO:0004130">
    <property type="term" value="F:cytochrome-c peroxidase activity"/>
    <property type="evidence" value="ECO:0007669"/>
    <property type="project" value="TreeGrafter"/>
</dbReference>
<keyword evidence="9 15" id="KW-0560">Oxidoreductase</keyword>
<dbReference type="GO" id="GO:0009055">
    <property type="term" value="F:electron transfer activity"/>
    <property type="evidence" value="ECO:0007669"/>
    <property type="project" value="InterPro"/>
</dbReference>
<dbReference type="PANTHER" id="PTHR30600">
    <property type="entry name" value="CYTOCHROME C PEROXIDASE-RELATED"/>
    <property type="match status" value="1"/>
</dbReference>
<feature type="domain" description="Cytochrome c" evidence="14">
    <location>
        <begin position="280"/>
        <end position="415"/>
    </location>
</feature>
<evidence type="ECO:0000256" key="10">
    <source>
        <dbReference type="ARBA" id="ARBA00023004"/>
    </source>
</evidence>
<dbReference type="Proteomes" id="UP000023435">
    <property type="component" value="Unassembled WGS sequence"/>
</dbReference>
<dbReference type="FunFam" id="1.10.760.10:FF:000019">
    <property type="entry name" value="Di-heme cytochrome C peroxidase"/>
    <property type="match status" value="1"/>
</dbReference>
<comment type="subcellular location">
    <subcellularLocation>
        <location evidence="1">Periplasm</location>
    </subcellularLocation>
</comment>
<evidence type="ECO:0000256" key="6">
    <source>
        <dbReference type="ARBA" id="ARBA00022729"/>
    </source>
</evidence>
<gene>
    <name evidence="15" type="ORF">AZ78_0681</name>
</gene>
<evidence type="ECO:0000256" key="1">
    <source>
        <dbReference type="ARBA" id="ARBA00004418"/>
    </source>
</evidence>
<evidence type="ECO:0000256" key="2">
    <source>
        <dbReference type="ARBA" id="ARBA00004856"/>
    </source>
</evidence>
<evidence type="ECO:0000256" key="8">
    <source>
        <dbReference type="ARBA" id="ARBA00022982"/>
    </source>
</evidence>
<dbReference type="Pfam" id="PF03150">
    <property type="entry name" value="CCP_MauG"/>
    <property type="match status" value="1"/>
</dbReference>
<accession>A0A108U5V4</accession>
<evidence type="ECO:0000256" key="3">
    <source>
        <dbReference type="ARBA" id="ARBA00022448"/>
    </source>
</evidence>
<name>A0A108U5V4_9GAMM</name>
<dbReference type="Gene3D" id="1.10.760.10">
    <property type="entry name" value="Cytochrome c-like domain"/>
    <property type="match status" value="2"/>
</dbReference>
<keyword evidence="7" id="KW-0574">Periplasm</keyword>
<evidence type="ECO:0000256" key="9">
    <source>
        <dbReference type="ARBA" id="ARBA00023002"/>
    </source>
</evidence>
<evidence type="ECO:0000313" key="15">
    <source>
        <dbReference type="EMBL" id="KWS03135.1"/>
    </source>
</evidence>
<keyword evidence="10 13" id="KW-0408">Iron</keyword>
<dbReference type="PROSITE" id="PS51007">
    <property type="entry name" value="CYTC"/>
    <property type="match status" value="1"/>
</dbReference>
<keyword evidence="4 13" id="KW-0349">Heme</keyword>
<dbReference type="EMBL" id="JAJA02000001">
    <property type="protein sequence ID" value="KWS03135.1"/>
    <property type="molecule type" value="Genomic_DNA"/>
</dbReference>
<dbReference type="AlphaFoldDB" id="A0A108U5V4"/>
<dbReference type="SUPFAM" id="SSF46626">
    <property type="entry name" value="Cytochrome c"/>
    <property type="match status" value="2"/>
</dbReference>